<sequence length="50" mass="5708">MSLKWQARALQKLAESKEENLVRTGIEPIVVSFTIVFSLLFERQITVSSI</sequence>
<dbReference type="EMBL" id="CP029684">
    <property type="protein sequence ID" value="QHW12503.1"/>
    <property type="molecule type" value="Genomic_DNA"/>
</dbReference>
<protein>
    <submittedName>
        <fullName evidence="1">Uncharacterized protein</fullName>
    </submittedName>
</protein>
<dbReference type="Proteomes" id="UP000286907">
    <property type="component" value="Chromosome"/>
</dbReference>
<proteinExistence type="predicted"/>
<keyword evidence="2" id="KW-1185">Reference proteome</keyword>
<name>A0ABX6J5E2_9LACO</name>
<dbReference type="RefSeq" id="WP_161566106.1">
    <property type="nucleotide sequence ID" value="NZ_CP029684.2"/>
</dbReference>
<evidence type="ECO:0000313" key="1">
    <source>
        <dbReference type="EMBL" id="QHW12503.1"/>
    </source>
</evidence>
<evidence type="ECO:0000313" key="2">
    <source>
        <dbReference type="Proteomes" id="UP000286907"/>
    </source>
</evidence>
<reference evidence="1 2" key="1">
    <citation type="journal article" date="2019" name="Syst. Appl. Microbiol.">
        <title>Oenococcus sicerae sp. nov., isolated from French cider.</title>
        <authorList>
            <person name="Cousin F.J."/>
            <person name="Le Guellec R."/>
            <person name="Chagnot C."/>
            <person name="Goux D."/>
            <person name="Dalmasso M."/>
            <person name="Laplace J.M."/>
            <person name="Cretenet M."/>
        </authorList>
    </citation>
    <scope>NUCLEOTIDE SEQUENCE [LARGE SCALE GENOMIC DNA]</scope>
    <source>
        <strain evidence="1 2">UCMA 15228</strain>
    </source>
</reference>
<gene>
    <name evidence="1" type="ORF">DLJ48_08630</name>
</gene>
<organism evidence="1 2">
    <name type="scientific">Oenococcus sicerae</name>
    <dbReference type="NCBI Taxonomy" id="2203724"/>
    <lineage>
        <taxon>Bacteria</taxon>
        <taxon>Bacillati</taxon>
        <taxon>Bacillota</taxon>
        <taxon>Bacilli</taxon>
        <taxon>Lactobacillales</taxon>
        <taxon>Lactobacillaceae</taxon>
        <taxon>Oenococcus</taxon>
    </lineage>
</organism>
<accession>A0ABX6J5E2</accession>